<accession>A0ACB9PXD1</accession>
<organism evidence="1 2">
    <name type="scientific">Bauhinia variegata</name>
    <name type="common">Purple orchid tree</name>
    <name type="synonym">Phanera variegata</name>
    <dbReference type="NCBI Taxonomy" id="167791"/>
    <lineage>
        <taxon>Eukaryota</taxon>
        <taxon>Viridiplantae</taxon>
        <taxon>Streptophyta</taxon>
        <taxon>Embryophyta</taxon>
        <taxon>Tracheophyta</taxon>
        <taxon>Spermatophyta</taxon>
        <taxon>Magnoliopsida</taxon>
        <taxon>eudicotyledons</taxon>
        <taxon>Gunneridae</taxon>
        <taxon>Pentapetalae</taxon>
        <taxon>rosids</taxon>
        <taxon>fabids</taxon>
        <taxon>Fabales</taxon>
        <taxon>Fabaceae</taxon>
        <taxon>Cercidoideae</taxon>
        <taxon>Cercideae</taxon>
        <taxon>Bauhiniinae</taxon>
        <taxon>Bauhinia</taxon>
    </lineage>
</organism>
<reference evidence="1 2" key="1">
    <citation type="journal article" date="2022" name="DNA Res.">
        <title>Chromosomal-level genome assembly of the orchid tree Bauhinia variegata (Leguminosae; Cercidoideae) supports the allotetraploid origin hypothesis of Bauhinia.</title>
        <authorList>
            <person name="Zhong Y."/>
            <person name="Chen Y."/>
            <person name="Zheng D."/>
            <person name="Pang J."/>
            <person name="Liu Y."/>
            <person name="Luo S."/>
            <person name="Meng S."/>
            <person name="Qian L."/>
            <person name="Wei D."/>
            <person name="Dai S."/>
            <person name="Zhou R."/>
        </authorList>
    </citation>
    <scope>NUCLEOTIDE SEQUENCE [LARGE SCALE GENOMIC DNA]</scope>
    <source>
        <strain evidence="1">BV-YZ2020</strain>
    </source>
</reference>
<evidence type="ECO:0000313" key="2">
    <source>
        <dbReference type="Proteomes" id="UP000828941"/>
    </source>
</evidence>
<comment type="caution">
    <text evidence="1">The sequence shown here is derived from an EMBL/GenBank/DDBJ whole genome shotgun (WGS) entry which is preliminary data.</text>
</comment>
<dbReference type="Proteomes" id="UP000828941">
    <property type="component" value="Chromosome 3"/>
</dbReference>
<protein>
    <submittedName>
        <fullName evidence="1">Uncharacterized protein</fullName>
    </submittedName>
</protein>
<proteinExistence type="predicted"/>
<keyword evidence="2" id="KW-1185">Reference proteome</keyword>
<name>A0ACB9PXD1_BAUVA</name>
<gene>
    <name evidence="1" type="ORF">L6164_006901</name>
</gene>
<dbReference type="EMBL" id="CM039428">
    <property type="protein sequence ID" value="KAI4352674.1"/>
    <property type="molecule type" value="Genomic_DNA"/>
</dbReference>
<sequence length="226" mass="25138">MEFECSPLSWDFCYQEEGFEEIGHSLVYTTLELEATIVSAKEEITRRECEIIHLNDLLSRVVKERDEAQEKCQKLMVEKLELQQEIQQQQQLLQNHQLNQKDSISQNEDEQQGCISKIHSGSAASSDCDDESNIASANAGSAAEPPALKAIFELAEKKPLPEKGKLLKAVIEAGPLMQTLLLAGPLPQWQHPPPQLHSIEIPPVTISSPAFCLLPQDSSTIPCLNN</sequence>
<evidence type="ECO:0000313" key="1">
    <source>
        <dbReference type="EMBL" id="KAI4352674.1"/>
    </source>
</evidence>